<name>A0A7W8ZX31_9MICO</name>
<dbReference type="SUPFAM" id="SSF53448">
    <property type="entry name" value="Nucleotide-diphospho-sugar transferases"/>
    <property type="match status" value="1"/>
</dbReference>
<dbReference type="AlphaFoldDB" id="A0A7W8ZX31"/>
<evidence type="ECO:0000313" key="6">
    <source>
        <dbReference type="EMBL" id="MBB5641834.1"/>
    </source>
</evidence>
<gene>
    <name evidence="6" type="ORF">BJ997_002382</name>
</gene>
<dbReference type="EMBL" id="JACHBQ010000001">
    <property type="protein sequence ID" value="MBB5641834.1"/>
    <property type="molecule type" value="Genomic_DNA"/>
</dbReference>
<organism evidence="6 7">
    <name type="scientific">Cryobacterium roopkundense</name>
    <dbReference type="NCBI Taxonomy" id="1001240"/>
    <lineage>
        <taxon>Bacteria</taxon>
        <taxon>Bacillati</taxon>
        <taxon>Actinomycetota</taxon>
        <taxon>Actinomycetes</taxon>
        <taxon>Micrococcales</taxon>
        <taxon>Microbacteriaceae</taxon>
        <taxon>Cryobacterium</taxon>
    </lineage>
</organism>
<dbReference type="Proteomes" id="UP000561726">
    <property type="component" value="Unassembled WGS sequence"/>
</dbReference>
<dbReference type="InterPro" id="IPR001173">
    <property type="entry name" value="Glyco_trans_2-like"/>
</dbReference>
<comment type="caution">
    <text evidence="6">The sequence shown here is derived from an EMBL/GenBank/DDBJ whole genome shotgun (WGS) entry which is preliminary data.</text>
</comment>
<protein>
    <submittedName>
        <fullName evidence="6">GT2 family glycosyltransferase</fullName>
    </submittedName>
</protein>
<dbReference type="RefSeq" id="WP_052542465.1">
    <property type="nucleotide sequence ID" value="NZ_JACHBQ010000001.1"/>
</dbReference>
<accession>A0A7W8ZX31</accession>
<sequence length="301" mass="33615">MSVPESSVGRVGSSIPTVGVVVLTQGTRPHDLARGIRSLLAQEGVHLDVVCVGNGWQPIDLPSHVRTLGLPTNLGIPAGRNRGVSQVSGEFLFFLDDDASIPDPFFLREAIDKLRADPSIGLLQPRVVDPTGLASPRRWIPRIRKGEATESGAVFSVWEGAVLLPRAVFDATGGWAEPFFYAHEGIELAWRVWDQGLRAWYAGDLEANHPFMHPTRHSEYYRLNARNRVWLARRNLPAVLVPVYVGSWTLIQIVRWSRDRAALRAWFGGWREGWRSDPGERRVLSARTVWRMSVAGRPPLV</sequence>
<comment type="similarity">
    <text evidence="2">Belongs to the glycosyltransferase 2 family.</text>
</comment>
<evidence type="ECO:0000259" key="5">
    <source>
        <dbReference type="Pfam" id="PF00535"/>
    </source>
</evidence>
<reference evidence="6 7" key="1">
    <citation type="submission" date="2020-08" db="EMBL/GenBank/DDBJ databases">
        <title>Sequencing the genomes of 1000 actinobacteria strains.</title>
        <authorList>
            <person name="Klenk H.-P."/>
        </authorList>
    </citation>
    <scope>NUCLEOTIDE SEQUENCE [LARGE SCALE GENOMIC DNA]</scope>
    <source>
        <strain evidence="6 7">DSM 21065</strain>
    </source>
</reference>
<evidence type="ECO:0000256" key="1">
    <source>
        <dbReference type="ARBA" id="ARBA00004776"/>
    </source>
</evidence>
<dbReference type="PANTHER" id="PTHR43179:SF12">
    <property type="entry name" value="GALACTOFURANOSYLTRANSFERASE GLFT2"/>
    <property type="match status" value="1"/>
</dbReference>
<evidence type="ECO:0000256" key="3">
    <source>
        <dbReference type="ARBA" id="ARBA00022676"/>
    </source>
</evidence>
<comment type="pathway">
    <text evidence="1">Cell wall biogenesis; cell wall polysaccharide biosynthesis.</text>
</comment>
<feature type="domain" description="Glycosyltransferase 2-like" evidence="5">
    <location>
        <begin position="29"/>
        <end position="150"/>
    </location>
</feature>
<dbReference type="Pfam" id="PF00535">
    <property type="entry name" value="Glycos_transf_2"/>
    <property type="match status" value="1"/>
</dbReference>
<proteinExistence type="inferred from homology"/>
<keyword evidence="3" id="KW-0328">Glycosyltransferase</keyword>
<dbReference type="GO" id="GO:0016757">
    <property type="term" value="F:glycosyltransferase activity"/>
    <property type="evidence" value="ECO:0007669"/>
    <property type="project" value="UniProtKB-KW"/>
</dbReference>
<dbReference type="OrthoDB" id="5174363at2"/>
<evidence type="ECO:0000256" key="4">
    <source>
        <dbReference type="ARBA" id="ARBA00022679"/>
    </source>
</evidence>
<dbReference type="Gene3D" id="3.90.550.10">
    <property type="entry name" value="Spore Coat Polysaccharide Biosynthesis Protein SpsA, Chain A"/>
    <property type="match status" value="1"/>
</dbReference>
<evidence type="ECO:0000313" key="7">
    <source>
        <dbReference type="Proteomes" id="UP000561726"/>
    </source>
</evidence>
<evidence type="ECO:0000256" key="2">
    <source>
        <dbReference type="ARBA" id="ARBA00006739"/>
    </source>
</evidence>
<keyword evidence="4 6" id="KW-0808">Transferase</keyword>
<dbReference type="PANTHER" id="PTHR43179">
    <property type="entry name" value="RHAMNOSYLTRANSFERASE WBBL"/>
    <property type="match status" value="1"/>
</dbReference>
<dbReference type="InterPro" id="IPR029044">
    <property type="entry name" value="Nucleotide-diphossugar_trans"/>
</dbReference>